<protein>
    <recommendedName>
        <fullName evidence="10">G-protein coupled receptors family 1 profile domain-containing protein</fullName>
    </recommendedName>
</protein>
<evidence type="ECO:0000256" key="8">
    <source>
        <dbReference type="SAM" id="MobiDB-lite"/>
    </source>
</evidence>
<dbReference type="Gene3D" id="1.20.1070.10">
    <property type="entry name" value="Rhodopsin 7-helix transmembrane proteins"/>
    <property type="match status" value="1"/>
</dbReference>
<evidence type="ECO:0000256" key="6">
    <source>
        <dbReference type="ARBA" id="ARBA00023170"/>
    </source>
</evidence>
<keyword evidence="6" id="KW-0675">Receptor</keyword>
<feature type="transmembrane region" description="Helical" evidence="9">
    <location>
        <begin position="236"/>
        <end position="258"/>
    </location>
</feature>
<evidence type="ECO:0000256" key="9">
    <source>
        <dbReference type="SAM" id="Phobius"/>
    </source>
</evidence>
<dbReference type="PROSITE" id="PS50262">
    <property type="entry name" value="G_PROTEIN_RECEP_F1_2"/>
    <property type="match status" value="1"/>
</dbReference>
<evidence type="ECO:0000313" key="12">
    <source>
        <dbReference type="Proteomes" id="UP000218231"/>
    </source>
</evidence>
<evidence type="ECO:0000256" key="7">
    <source>
        <dbReference type="ARBA" id="ARBA00023224"/>
    </source>
</evidence>
<feature type="region of interest" description="Disordered" evidence="8">
    <location>
        <begin position="1"/>
        <end position="28"/>
    </location>
</feature>
<feature type="transmembrane region" description="Helical" evidence="9">
    <location>
        <begin position="142"/>
        <end position="159"/>
    </location>
</feature>
<dbReference type="AlphaFoldDB" id="A0A2A2J249"/>
<comment type="subcellular location">
    <subcellularLocation>
        <location evidence="1">Membrane</location>
        <topology evidence="1">Multi-pass membrane protein</topology>
    </subcellularLocation>
</comment>
<dbReference type="InterPro" id="IPR017452">
    <property type="entry name" value="GPCR_Rhodpsn_7TM"/>
</dbReference>
<dbReference type="PANTHER" id="PTHR45695:SF9">
    <property type="entry name" value="LEUCOKININ RECEPTOR"/>
    <property type="match status" value="1"/>
</dbReference>
<evidence type="ECO:0000256" key="3">
    <source>
        <dbReference type="ARBA" id="ARBA00022989"/>
    </source>
</evidence>
<organism evidence="11 12">
    <name type="scientific">Diploscapter pachys</name>
    <dbReference type="NCBI Taxonomy" id="2018661"/>
    <lineage>
        <taxon>Eukaryota</taxon>
        <taxon>Metazoa</taxon>
        <taxon>Ecdysozoa</taxon>
        <taxon>Nematoda</taxon>
        <taxon>Chromadorea</taxon>
        <taxon>Rhabditida</taxon>
        <taxon>Rhabditina</taxon>
        <taxon>Rhabditomorpha</taxon>
        <taxon>Rhabditoidea</taxon>
        <taxon>Rhabditidae</taxon>
        <taxon>Diploscapter</taxon>
    </lineage>
</organism>
<dbReference type="InterPro" id="IPR000276">
    <property type="entry name" value="GPCR_Rhodpsn"/>
</dbReference>
<dbReference type="PANTHER" id="PTHR45695">
    <property type="entry name" value="LEUCOKININ RECEPTOR-RELATED"/>
    <property type="match status" value="1"/>
</dbReference>
<dbReference type="CDD" id="cd00637">
    <property type="entry name" value="7tm_classA_rhodopsin-like"/>
    <property type="match status" value="1"/>
</dbReference>
<dbReference type="GO" id="GO:0005886">
    <property type="term" value="C:plasma membrane"/>
    <property type="evidence" value="ECO:0007669"/>
    <property type="project" value="TreeGrafter"/>
</dbReference>
<dbReference type="GO" id="GO:0004930">
    <property type="term" value="F:G protein-coupled receptor activity"/>
    <property type="evidence" value="ECO:0007669"/>
    <property type="project" value="UniProtKB-KW"/>
</dbReference>
<evidence type="ECO:0000259" key="10">
    <source>
        <dbReference type="PROSITE" id="PS50262"/>
    </source>
</evidence>
<evidence type="ECO:0000313" key="11">
    <source>
        <dbReference type="EMBL" id="PAV55659.1"/>
    </source>
</evidence>
<keyword evidence="7" id="KW-0807">Transducer</keyword>
<keyword evidence="3 9" id="KW-1133">Transmembrane helix</keyword>
<dbReference type="SUPFAM" id="SSF81321">
    <property type="entry name" value="Family A G protein-coupled receptor-like"/>
    <property type="match status" value="1"/>
</dbReference>
<reference evidence="11 12" key="1">
    <citation type="journal article" date="2017" name="Curr. Biol.">
        <title>Genome architecture and evolution of a unichromosomal asexual nematode.</title>
        <authorList>
            <person name="Fradin H."/>
            <person name="Zegar C."/>
            <person name="Gutwein M."/>
            <person name="Lucas J."/>
            <person name="Kovtun M."/>
            <person name="Corcoran D."/>
            <person name="Baugh L.R."/>
            <person name="Kiontke K."/>
            <person name="Gunsalus K."/>
            <person name="Fitch D.H."/>
            <person name="Piano F."/>
        </authorList>
    </citation>
    <scope>NUCLEOTIDE SEQUENCE [LARGE SCALE GENOMIC DNA]</scope>
    <source>
        <strain evidence="11">PF1309</strain>
    </source>
</reference>
<feature type="transmembrane region" description="Helical" evidence="9">
    <location>
        <begin position="72"/>
        <end position="92"/>
    </location>
</feature>
<keyword evidence="12" id="KW-1185">Reference proteome</keyword>
<evidence type="ECO:0000256" key="4">
    <source>
        <dbReference type="ARBA" id="ARBA00023040"/>
    </source>
</evidence>
<keyword evidence="2 9" id="KW-0812">Transmembrane</keyword>
<keyword evidence="5 9" id="KW-0472">Membrane</keyword>
<feature type="transmembrane region" description="Helical" evidence="9">
    <location>
        <begin position="171"/>
        <end position="189"/>
    </location>
</feature>
<gene>
    <name evidence="11" type="ORF">WR25_01517</name>
</gene>
<name>A0A2A2J249_9BILA</name>
<feature type="transmembrane region" description="Helical" evidence="9">
    <location>
        <begin position="104"/>
        <end position="122"/>
    </location>
</feature>
<dbReference type="Proteomes" id="UP000218231">
    <property type="component" value="Unassembled WGS sequence"/>
</dbReference>
<proteinExistence type="predicted"/>
<comment type="caution">
    <text evidence="11">The sequence shown here is derived from an EMBL/GenBank/DDBJ whole genome shotgun (WGS) entry which is preliminary data.</text>
</comment>
<evidence type="ECO:0000256" key="1">
    <source>
        <dbReference type="ARBA" id="ARBA00004141"/>
    </source>
</evidence>
<dbReference type="STRING" id="2018661.A0A2A2J249"/>
<dbReference type="EMBL" id="LIAE01010760">
    <property type="protein sequence ID" value="PAV55659.1"/>
    <property type="molecule type" value="Genomic_DNA"/>
</dbReference>
<evidence type="ECO:0000256" key="5">
    <source>
        <dbReference type="ARBA" id="ARBA00023136"/>
    </source>
</evidence>
<accession>A0A2A2J249</accession>
<sequence length="350" mass="39351">MGMASEPVSSISAKGDISEPGAGENFKNPLSLPKSTKINMTSIVNTILEVNGAPDLLENEIIHEGLGVYKEYLLAALIAFSILGVITNLWFLVVMKRAKHLSEVVIIFFANACVLNILYIIVHVPHYIVTVIDDEASWSTGSAYFVALIGFDRFMVVFFESRHICEGQCSILTIAVWIIGFTLSIPYVINAHLDRALVIRPPPAFADDAQLKESFVFVLRCAIAPSEVWTLTIRVMIQYGIPTFILLPSYIYLIYSLWKRPVIGNVSQIRRERLKKTKKNLTTTIAAILFVQRSREVSAMSNPNTDKIQILPQDINRSESFINENSNTYQALLKRTRSLVDRNLTRLNQD</sequence>
<evidence type="ECO:0000256" key="2">
    <source>
        <dbReference type="ARBA" id="ARBA00022692"/>
    </source>
</evidence>
<keyword evidence="4" id="KW-0297">G-protein coupled receptor</keyword>
<feature type="domain" description="G-protein coupled receptors family 1 profile" evidence="10">
    <location>
        <begin position="142"/>
        <end position="291"/>
    </location>
</feature>
<dbReference type="PRINTS" id="PR00237">
    <property type="entry name" value="GPCRRHODOPSN"/>
</dbReference>